<keyword evidence="3" id="KW-1185">Reference proteome</keyword>
<evidence type="ECO:0000313" key="3">
    <source>
        <dbReference type="Proteomes" id="UP000565715"/>
    </source>
</evidence>
<feature type="compositionally biased region" description="Pro residues" evidence="1">
    <location>
        <begin position="361"/>
        <end position="385"/>
    </location>
</feature>
<feature type="compositionally biased region" description="Low complexity" evidence="1">
    <location>
        <begin position="263"/>
        <end position="276"/>
    </location>
</feature>
<feature type="region of interest" description="Disordered" evidence="1">
    <location>
        <begin position="193"/>
        <end position="668"/>
    </location>
</feature>
<dbReference type="RefSeq" id="WP_068045215.1">
    <property type="nucleotide sequence ID" value="NZ_JAAXOO010000006.1"/>
</dbReference>
<feature type="compositionally biased region" description="Gly residues" evidence="1">
    <location>
        <begin position="386"/>
        <end position="403"/>
    </location>
</feature>
<organism evidence="2 3">
    <name type="scientific">Nocardia speluncae</name>
    <dbReference type="NCBI Taxonomy" id="419477"/>
    <lineage>
        <taxon>Bacteria</taxon>
        <taxon>Bacillati</taxon>
        <taxon>Actinomycetota</taxon>
        <taxon>Actinomycetes</taxon>
        <taxon>Mycobacteriales</taxon>
        <taxon>Nocardiaceae</taxon>
        <taxon>Nocardia</taxon>
    </lineage>
</organism>
<dbReference type="SUPFAM" id="SSF140453">
    <property type="entry name" value="EsxAB dimer-like"/>
    <property type="match status" value="1"/>
</dbReference>
<accession>A0A846XNJ0</accession>
<dbReference type="InterPro" id="IPR036689">
    <property type="entry name" value="ESAT-6-like_sf"/>
</dbReference>
<comment type="caution">
    <text evidence="2">The sequence shown here is derived from an EMBL/GenBank/DDBJ whole genome shotgun (WGS) entry which is preliminary data.</text>
</comment>
<dbReference type="Proteomes" id="UP000565715">
    <property type="component" value="Unassembled WGS sequence"/>
</dbReference>
<evidence type="ECO:0008006" key="4">
    <source>
        <dbReference type="Google" id="ProtNLM"/>
    </source>
</evidence>
<reference evidence="2 3" key="1">
    <citation type="submission" date="2020-04" db="EMBL/GenBank/DDBJ databases">
        <title>MicrobeNet Type strains.</title>
        <authorList>
            <person name="Nicholson A.C."/>
        </authorList>
    </citation>
    <scope>NUCLEOTIDE SEQUENCE [LARGE SCALE GENOMIC DNA]</scope>
    <source>
        <strain evidence="2 3">DSM 45078</strain>
    </source>
</reference>
<evidence type="ECO:0000256" key="1">
    <source>
        <dbReference type="SAM" id="MobiDB-lite"/>
    </source>
</evidence>
<dbReference type="AlphaFoldDB" id="A0A846XNJ0"/>
<evidence type="ECO:0000313" key="2">
    <source>
        <dbReference type="EMBL" id="NKY36113.1"/>
    </source>
</evidence>
<feature type="compositionally biased region" description="Low complexity" evidence="1">
    <location>
        <begin position="205"/>
        <end position="222"/>
    </location>
</feature>
<gene>
    <name evidence="2" type="ORF">HGA13_24005</name>
</gene>
<dbReference type="EMBL" id="JAAXOO010000006">
    <property type="protein sequence ID" value="NKY36113.1"/>
    <property type="molecule type" value="Genomic_DNA"/>
</dbReference>
<dbReference type="Gene3D" id="1.20.1260.20">
    <property type="entry name" value="PPE superfamily"/>
    <property type="match status" value="1"/>
</dbReference>
<dbReference type="InterPro" id="IPR038332">
    <property type="entry name" value="PPE_sf"/>
</dbReference>
<name>A0A846XNJ0_9NOCA</name>
<feature type="compositionally biased region" description="Polar residues" evidence="1">
    <location>
        <begin position="280"/>
        <end position="295"/>
    </location>
</feature>
<sequence length="668" mass="66240">MTYQGQAGTARTGTDPAYVPDREVFDAYTHQQIWDLARERLAPAELRRVADAWGRTADTVESAFDEHARELTRLSSEWSGVAAAAAMQAATALVQAGDDTVEVCRALRQLMTANSDAAESVRAAVPRLPQPYRPDPDSAVEAATGAQRRTAYNLATAAATASAQDAMTFGYNPTIPASGDSVPRFPAVVATASESSGTPAVSGRGPDTAPSTGPGAAAGTDPESPETDAPGSTTSHIDGARAPVTVPGRAGDGPQPSLGNDSASTPTTTETESQPAGAPSDSSPQAGTPADTSSPPAEPPQPDNTRAPDSPHHPAVPAAGTAPAAESASETRPARSEPAVAPSSAPGDRGTVPADHSPRSPASPPTSGPVTPVPAGPVPAAPPPGATGGGSAPGHSGSTGGTPGPAHAPGTNTPQHRPAPGVPPTFTGGPGVAPATPPGYAPGATTPVSGTSAATGAGNPLPAGTGSSPAGVGTTPSIEQAPPCEVEWEGPSRIECGSPPHPESGPDYPDGPHTPACTGSGPPGPDIPVVRAPTTSGSSAGPEPATVPYSPDPSVRTPAGHTDPVVHPPLPAEREALDPAGTGPNGSTAEAHEHSGQRPVRPLPTGVPVPSTAGALPSRPADSERASPDYLHAPNEELTATDPRVPPVLGEYTESERAERGDPGGGSR</sequence>
<protein>
    <recommendedName>
        <fullName evidence="4">PPE family protein</fullName>
    </recommendedName>
</protein>
<proteinExistence type="predicted"/>
<feature type="compositionally biased region" description="Low complexity" evidence="1">
    <location>
        <begin position="313"/>
        <end position="331"/>
    </location>
</feature>